<protein>
    <submittedName>
        <fullName evidence="1">Uncharacterized protein</fullName>
    </submittedName>
</protein>
<evidence type="ECO:0000313" key="2">
    <source>
        <dbReference type="Proteomes" id="UP000604046"/>
    </source>
</evidence>
<dbReference type="AlphaFoldDB" id="A0A812JJQ3"/>
<reference evidence="1" key="1">
    <citation type="submission" date="2021-02" db="EMBL/GenBank/DDBJ databases">
        <authorList>
            <person name="Dougan E. K."/>
            <person name="Rhodes N."/>
            <person name="Thang M."/>
            <person name="Chan C."/>
        </authorList>
    </citation>
    <scope>NUCLEOTIDE SEQUENCE</scope>
</reference>
<keyword evidence="2" id="KW-1185">Reference proteome</keyword>
<evidence type="ECO:0000313" key="1">
    <source>
        <dbReference type="EMBL" id="CAE7207811.1"/>
    </source>
</evidence>
<organism evidence="1 2">
    <name type="scientific">Symbiodinium natans</name>
    <dbReference type="NCBI Taxonomy" id="878477"/>
    <lineage>
        <taxon>Eukaryota</taxon>
        <taxon>Sar</taxon>
        <taxon>Alveolata</taxon>
        <taxon>Dinophyceae</taxon>
        <taxon>Suessiales</taxon>
        <taxon>Symbiodiniaceae</taxon>
        <taxon>Symbiodinium</taxon>
    </lineage>
</organism>
<accession>A0A812JJQ3</accession>
<proteinExistence type="predicted"/>
<dbReference type="Proteomes" id="UP000604046">
    <property type="component" value="Unassembled WGS sequence"/>
</dbReference>
<sequence length="176" mass="20047">MLPMMYIMVRRNMEKSAKAVYNRSTFGNCQTWWETGSTCRIWGHLGAFPELVETCEWRTTGHQEFLQPLVGRSAKARSSADLLSSAKALSRKTATLHMADELLLCIFDSQMDRDWEEAEFECQEPVMALRTTFGAALMARRRLSEAVETPPPPKVAEDWEAEALRWWETAGPDTLA</sequence>
<dbReference type="EMBL" id="CAJNDS010000450">
    <property type="protein sequence ID" value="CAE7207811.1"/>
    <property type="molecule type" value="Genomic_DNA"/>
</dbReference>
<comment type="caution">
    <text evidence="1">The sequence shown here is derived from an EMBL/GenBank/DDBJ whole genome shotgun (WGS) entry which is preliminary data.</text>
</comment>
<gene>
    <name evidence="1" type="ORF">SNAT2548_LOCUS6736</name>
</gene>
<name>A0A812JJQ3_9DINO</name>